<evidence type="ECO:0000256" key="2">
    <source>
        <dbReference type="ARBA" id="ARBA00022679"/>
    </source>
</evidence>
<evidence type="ECO:0000256" key="4">
    <source>
        <dbReference type="ARBA" id="ARBA00023315"/>
    </source>
</evidence>
<dbReference type="EMBL" id="FRCB01000001">
    <property type="protein sequence ID" value="SHL35983.1"/>
    <property type="molecule type" value="Genomic_DNA"/>
</dbReference>
<accession>A0A1M7A0A6</accession>
<dbReference type="GO" id="GO:0016746">
    <property type="term" value="F:acyltransferase activity"/>
    <property type="evidence" value="ECO:0007669"/>
    <property type="project" value="UniProtKB-KW"/>
</dbReference>
<dbReference type="NCBIfam" id="TIGR03570">
    <property type="entry name" value="NeuD_NnaD"/>
    <property type="match status" value="1"/>
</dbReference>
<dbReference type="InterPro" id="IPR018357">
    <property type="entry name" value="Hexapep_transf_CS"/>
</dbReference>
<evidence type="ECO:0000256" key="6">
    <source>
        <dbReference type="PIRSR" id="PIRSR620019-2"/>
    </source>
</evidence>
<protein>
    <submittedName>
        <fullName evidence="7">Sugar O-acyltransferase, sialic acid O-acetyltransferase NeuD family</fullName>
    </submittedName>
</protein>
<dbReference type="InterPro" id="IPR020019">
    <property type="entry name" value="AcTrfase_PglD-like"/>
</dbReference>
<dbReference type="InterPro" id="IPR001451">
    <property type="entry name" value="Hexapep"/>
</dbReference>
<dbReference type="SUPFAM" id="SSF51161">
    <property type="entry name" value="Trimeric LpxA-like enzymes"/>
    <property type="match status" value="1"/>
</dbReference>
<organism evidence="7 8">
    <name type="scientific">Roseovarius litoreus</name>
    <dbReference type="NCBI Taxonomy" id="1155722"/>
    <lineage>
        <taxon>Bacteria</taxon>
        <taxon>Pseudomonadati</taxon>
        <taxon>Pseudomonadota</taxon>
        <taxon>Alphaproteobacteria</taxon>
        <taxon>Rhodobacterales</taxon>
        <taxon>Roseobacteraceae</taxon>
        <taxon>Roseovarius</taxon>
    </lineage>
</organism>
<dbReference type="Gene3D" id="2.160.10.10">
    <property type="entry name" value="Hexapeptide repeat proteins"/>
    <property type="match status" value="1"/>
</dbReference>
<dbReference type="PANTHER" id="PTHR43300">
    <property type="entry name" value="ACETYLTRANSFERASE"/>
    <property type="match status" value="1"/>
</dbReference>
<evidence type="ECO:0000256" key="3">
    <source>
        <dbReference type="ARBA" id="ARBA00022737"/>
    </source>
</evidence>
<sequence length="223" mass="23514">MEPTIVWGTGSQARIYTQELLSRGYTNITLVDLVSQTVPEWASCFPIMRDRDELADLLATKSRFIVAIGGLHGAVRTHLLNDLRLRGHTPLNLIDASANLKQTVEPGSMLVALQGVQVNHFVRLGDGVILNTGCTVDHECIIADGVHIMGGAAIAGRVSIGRFASIGTNATVLPDISIGEGAVIGAGAVVTRDVADFTVVAGVPARFIREAERPVTPDATPSG</sequence>
<keyword evidence="8" id="KW-1185">Reference proteome</keyword>
<dbReference type="InterPro" id="IPR050179">
    <property type="entry name" value="Trans_hexapeptide_repeat"/>
</dbReference>
<dbReference type="PROSITE" id="PS00101">
    <property type="entry name" value="HEXAPEP_TRANSFERASES"/>
    <property type="match status" value="1"/>
</dbReference>
<dbReference type="AlphaFoldDB" id="A0A1M7A0A6"/>
<feature type="site" description="Increases basicity of active site His" evidence="5">
    <location>
        <position position="139"/>
    </location>
</feature>
<evidence type="ECO:0000256" key="5">
    <source>
        <dbReference type="PIRSR" id="PIRSR620019-1"/>
    </source>
</evidence>
<dbReference type="InterPro" id="IPR011004">
    <property type="entry name" value="Trimer_LpxA-like_sf"/>
</dbReference>
<keyword evidence="3" id="KW-0677">Repeat</keyword>
<dbReference type="Pfam" id="PF00132">
    <property type="entry name" value="Hexapep"/>
    <property type="match status" value="1"/>
</dbReference>
<evidence type="ECO:0000313" key="7">
    <source>
        <dbReference type="EMBL" id="SHL35983.1"/>
    </source>
</evidence>
<keyword evidence="4 7" id="KW-0012">Acyltransferase</keyword>
<comment type="similarity">
    <text evidence="1">Belongs to the transferase hexapeptide repeat family.</text>
</comment>
<evidence type="ECO:0000256" key="1">
    <source>
        <dbReference type="ARBA" id="ARBA00007274"/>
    </source>
</evidence>
<reference evidence="7 8" key="1">
    <citation type="submission" date="2016-11" db="EMBL/GenBank/DDBJ databases">
        <authorList>
            <person name="Varghese N."/>
            <person name="Submissions S."/>
        </authorList>
    </citation>
    <scope>NUCLEOTIDE SEQUENCE [LARGE SCALE GENOMIC DNA]</scope>
    <source>
        <strain evidence="7 8">DSM 28249</strain>
    </source>
</reference>
<feature type="binding site" evidence="6">
    <location>
        <position position="69"/>
    </location>
    <ligand>
        <name>substrate</name>
    </ligand>
</feature>
<name>A0A1M7A0A6_9RHOB</name>
<dbReference type="PANTHER" id="PTHR43300:SF7">
    <property type="entry name" value="UDP-N-ACETYLBACILLOSAMINE N-ACETYLTRANSFERASE"/>
    <property type="match status" value="1"/>
</dbReference>
<feature type="binding site" evidence="6">
    <location>
        <position position="147"/>
    </location>
    <ligand>
        <name>acetyl-CoA</name>
        <dbReference type="ChEBI" id="CHEBI:57288"/>
    </ligand>
</feature>
<keyword evidence="2 7" id="KW-0808">Transferase</keyword>
<evidence type="ECO:0000313" key="8">
    <source>
        <dbReference type="Proteomes" id="UP000322545"/>
    </source>
</evidence>
<gene>
    <name evidence="7" type="ORF">SAMN05443432_101244</name>
</gene>
<dbReference type="CDD" id="cd03360">
    <property type="entry name" value="LbH_AT_putative"/>
    <property type="match status" value="1"/>
</dbReference>
<dbReference type="Proteomes" id="UP000322545">
    <property type="component" value="Unassembled WGS sequence"/>
</dbReference>
<feature type="active site" description="Proton acceptor" evidence="5">
    <location>
        <position position="138"/>
    </location>
</feature>
<proteinExistence type="inferred from homology"/>